<keyword evidence="5" id="KW-0902">Two-component regulatory system</keyword>
<keyword evidence="6" id="KW-0472">Membrane</keyword>
<dbReference type="RefSeq" id="WP_182301283.1">
    <property type="nucleotide sequence ID" value="NZ_CP041969.1"/>
</dbReference>
<evidence type="ECO:0000256" key="6">
    <source>
        <dbReference type="SAM" id="Phobius"/>
    </source>
</evidence>
<dbReference type="Gene3D" id="1.20.5.1930">
    <property type="match status" value="1"/>
</dbReference>
<protein>
    <recommendedName>
        <fullName evidence="2">histidine kinase</fullName>
        <ecNumber evidence="2">2.7.13.3</ecNumber>
    </recommendedName>
</protein>
<feature type="transmembrane region" description="Helical" evidence="6">
    <location>
        <begin position="105"/>
        <end position="127"/>
    </location>
</feature>
<feature type="domain" description="Histidine kinase/HSP90-like ATPase" evidence="7">
    <location>
        <begin position="286"/>
        <end position="369"/>
    </location>
</feature>
<dbReference type="InterPro" id="IPR050482">
    <property type="entry name" value="Sensor_HK_TwoCompSys"/>
</dbReference>
<dbReference type="PANTHER" id="PTHR24421:SF63">
    <property type="entry name" value="SENSOR HISTIDINE KINASE DESK"/>
    <property type="match status" value="1"/>
</dbReference>
<dbReference type="SUPFAM" id="SSF55874">
    <property type="entry name" value="ATPase domain of HSP90 chaperone/DNA topoisomerase II/histidine kinase"/>
    <property type="match status" value="1"/>
</dbReference>
<dbReference type="InterPro" id="IPR036890">
    <property type="entry name" value="HATPase_C_sf"/>
</dbReference>
<feature type="domain" description="DesK/YvfT N-terminal" evidence="9">
    <location>
        <begin position="7"/>
        <end position="152"/>
    </location>
</feature>
<feature type="domain" description="Signal transduction histidine kinase subgroup 3 dimerisation and phosphoacceptor" evidence="8">
    <location>
        <begin position="182"/>
        <end position="247"/>
    </location>
</feature>
<keyword evidence="3" id="KW-0808">Transferase</keyword>
<evidence type="ECO:0000256" key="5">
    <source>
        <dbReference type="ARBA" id="ARBA00023012"/>
    </source>
</evidence>
<reference evidence="10 11" key="1">
    <citation type="submission" date="2019-07" db="EMBL/GenBank/DDBJ databases">
        <authorList>
            <person name="Kim J.K."/>
            <person name="Cheong H.-M."/>
            <person name="Choi Y."/>
            <person name="Hwang K.J."/>
            <person name="Lee S."/>
            <person name="Choi C."/>
        </authorList>
    </citation>
    <scope>NUCLEOTIDE SEQUENCE [LARGE SCALE GENOMIC DNA]</scope>
    <source>
        <strain evidence="10 11">KS 22</strain>
    </source>
</reference>
<feature type="transmembrane region" description="Helical" evidence="6">
    <location>
        <begin position="133"/>
        <end position="152"/>
    </location>
</feature>
<evidence type="ECO:0000256" key="2">
    <source>
        <dbReference type="ARBA" id="ARBA00012438"/>
    </source>
</evidence>
<evidence type="ECO:0000259" key="7">
    <source>
        <dbReference type="Pfam" id="PF02518"/>
    </source>
</evidence>
<keyword evidence="6" id="KW-1133">Transmembrane helix</keyword>
<dbReference type="GO" id="GO:0046983">
    <property type="term" value="F:protein dimerization activity"/>
    <property type="evidence" value="ECO:0007669"/>
    <property type="project" value="InterPro"/>
</dbReference>
<dbReference type="AlphaFoldDB" id="A0A7G5BSL8"/>
<feature type="transmembrane region" description="Helical" evidence="6">
    <location>
        <begin position="72"/>
        <end position="98"/>
    </location>
</feature>
<dbReference type="Pfam" id="PF07730">
    <property type="entry name" value="HisKA_3"/>
    <property type="match status" value="1"/>
</dbReference>
<dbReference type="KEGG" id="cchl:FPL14_01095"/>
<dbReference type="EMBL" id="CP041969">
    <property type="protein sequence ID" value="QMV39952.1"/>
    <property type="molecule type" value="Genomic_DNA"/>
</dbReference>
<proteinExistence type="predicted"/>
<dbReference type="InterPro" id="IPR011712">
    <property type="entry name" value="Sig_transdc_His_kin_sub3_dim/P"/>
</dbReference>
<feature type="transmembrane region" description="Helical" evidence="6">
    <location>
        <begin position="42"/>
        <end position="60"/>
    </location>
</feature>
<dbReference type="EC" id="2.7.13.3" evidence="2"/>
<evidence type="ECO:0000313" key="10">
    <source>
        <dbReference type="EMBL" id="QMV39952.1"/>
    </source>
</evidence>
<dbReference type="Gene3D" id="3.30.565.10">
    <property type="entry name" value="Histidine kinase-like ATPase, C-terminal domain"/>
    <property type="match status" value="1"/>
</dbReference>
<evidence type="ECO:0000313" key="11">
    <source>
        <dbReference type="Proteomes" id="UP000515679"/>
    </source>
</evidence>
<name>A0A7G5BSL8_9BACL</name>
<dbReference type="Proteomes" id="UP000515679">
    <property type="component" value="Chromosome"/>
</dbReference>
<gene>
    <name evidence="10" type="ORF">FPL14_01095</name>
</gene>
<organism evidence="10 11">
    <name type="scientific">Cohnella cholangitidis</name>
    <dbReference type="NCBI Taxonomy" id="2598458"/>
    <lineage>
        <taxon>Bacteria</taxon>
        <taxon>Bacillati</taxon>
        <taxon>Bacillota</taxon>
        <taxon>Bacilli</taxon>
        <taxon>Bacillales</taxon>
        <taxon>Paenibacillaceae</taxon>
        <taxon>Cohnella</taxon>
    </lineage>
</organism>
<keyword evidence="11" id="KW-1185">Reference proteome</keyword>
<dbReference type="Pfam" id="PF23540">
    <property type="entry name" value="DesK_N"/>
    <property type="match status" value="1"/>
</dbReference>
<evidence type="ECO:0000259" key="8">
    <source>
        <dbReference type="Pfam" id="PF07730"/>
    </source>
</evidence>
<evidence type="ECO:0000259" key="9">
    <source>
        <dbReference type="Pfam" id="PF23540"/>
    </source>
</evidence>
<keyword evidence="4 10" id="KW-0418">Kinase</keyword>
<accession>A0A7G5BSL8</accession>
<dbReference type="CDD" id="cd16917">
    <property type="entry name" value="HATPase_UhpB-NarQ-NarX-like"/>
    <property type="match status" value="1"/>
</dbReference>
<evidence type="ECO:0000256" key="1">
    <source>
        <dbReference type="ARBA" id="ARBA00000085"/>
    </source>
</evidence>
<evidence type="ECO:0000256" key="3">
    <source>
        <dbReference type="ARBA" id="ARBA00022679"/>
    </source>
</evidence>
<dbReference type="GO" id="GO:0016020">
    <property type="term" value="C:membrane"/>
    <property type="evidence" value="ECO:0007669"/>
    <property type="project" value="InterPro"/>
</dbReference>
<keyword evidence="6" id="KW-0812">Transmembrane</keyword>
<dbReference type="PANTHER" id="PTHR24421">
    <property type="entry name" value="NITRATE/NITRITE SENSOR PROTEIN NARX-RELATED"/>
    <property type="match status" value="1"/>
</dbReference>
<evidence type="ECO:0000256" key="4">
    <source>
        <dbReference type="ARBA" id="ARBA00022777"/>
    </source>
</evidence>
<comment type="catalytic activity">
    <reaction evidence="1">
        <text>ATP + protein L-histidine = ADP + protein N-phospho-L-histidine.</text>
        <dbReference type="EC" id="2.7.13.3"/>
    </reaction>
</comment>
<sequence>MFKKLKRIQVFPKSTGVSPYVWLMFSILPFYFIFRASTDFEIVSGILMIILFFLCYRLTLNAKGWPVYVGTSVQIAISIAMTLIFGYAYFSFFLAFFIGNIQNKAGFITLYTIHIVSSFITVNLGFILQDKFFVTQTPFILISLLAVILLPLGNYNRNKRGELQEQLKDANMRISELVKLEERQRIARDLHDTLGQKLSLIGLKSDLAHKLIAKSPERAREEIKDVQQTARTALQEVRLLVSRMRGTKLEDEIIRIKQILKAAQIEFTEEGHHTLNGVSLLTENVLSMCLKEAVTNVVKHSGATACSLSLEQTPTEVIMKVQDNGTNHTGGLNFKKGHGLQGMKERLEFVNGSLDISLAEGTTIVTRIPHIMKGPDKEDNA</sequence>
<dbReference type="InterPro" id="IPR003594">
    <property type="entry name" value="HATPase_dom"/>
</dbReference>
<feature type="transmembrane region" description="Helical" evidence="6">
    <location>
        <begin position="20"/>
        <end position="37"/>
    </location>
</feature>
<dbReference type="Pfam" id="PF02518">
    <property type="entry name" value="HATPase_c"/>
    <property type="match status" value="1"/>
</dbReference>
<dbReference type="InterPro" id="IPR056374">
    <property type="entry name" value="DesK/YvfT_N"/>
</dbReference>
<dbReference type="GO" id="GO:0000155">
    <property type="term" value="F:phosphorelay sensor kinase activity"/>
    <property type="evidence" value="ECO:0007669"/>
    <property type="project" value="InterPro"/>
</dbReference>